<dbReference type="AlphaFoldDB" id="A0A1G8E356"/>
<dbReference type="STRING" id="29435.SAMN05216588_10648"/>
<dbReference type="Pfam" id="PF19635">
    <property type="entry name" value="DUF6138"/>
    <property type="match status" value="1"/>
</dbReference>
<evidence type="ECO:0000313" key="2">
    <source>
        <dbReference type="Proteomes" id="UP000198606"/>
    </source>
</evidence>
<dbReference type="Proteomes" id="UP000198606">
    <property type="component" value="Unassembled WGS sequence"/>
</dbReference>
<organism evidence="1 2">
    <name type="scientific">Phytopseudomonas flavescens</name>
    <dbReference type="NCBI Taxonomy" id="29435"/>
    <lineage>
        <taxon>Bacteria</taxon>
        <taxon>Pseudomonadati</taxon>
        <taxon>Pseudomonadota</taxon>
        <taxon>Gammaproteobacteria</taxon>
        <taxon>Pseudomonadales</taxon>
        <taxon>Pseudomonadaceae</taxon>
        <taxon>Phytopseudomonas</taxon>
    </lineage>
</organism>
<dbReference type="EMBL" id="FNDG01000006">
    <property type="protein sequence ID" value="SDH64079.1"/>
    <property type="molecule type" value="Genomic_DNA"/>
</dbReference>
<name>A0A1G8E356_9GAMM</name>
<dbReference type="InterPro" id="IPR046136">
    <property type="entry name" value="DUF6138"/>
</dbReference>
<protein>
    <submittedName>
        <fullName evidence="1">Uncharacterized protein</fullName>
    </submittedName>
</protein>
<sequence length="557" mass="62425">MSASPPLTLDNSLAALERWFDTLEQRYAAIDAAQDSPLRAASHTVILNCEASRVSLEEPIPGLDDDFDPGDWHGPLQHGQAESTWLPALAATIRQRLQRVEENAPLSYRRIRVTARIATDLGLLETILVDHLNLAKQRDLLEQVTRYTEQILEKGNAPTEPLDTLFFCGHVLDPELFPEPDVPCLLRGFERIQQLNAGRQSLAEHRHHITHALRCWAEEQFLPRHFEQQRDEYRQLQHHPRADTERLAAADDPAHPLALLLYAATLILRFEPSYSQPKGLTFLELARQLGSDRAVRLLEHGSGAYPADATALDSAALRGSANDVLALLTLEIRQESADAYGQALAFITHLLTLGFPRHYRIQLKSSARHYLAVKGLARSDTHRFFANALRYPQLHTALERYARIAIQRYECYADAEAEKSCMPGSYATFGLALASEAYFPLLAHYMAEVDEEHQCVQDPFITAFVAQYGLTEASLPVLVACLRCASEALRPKIQPPLDDERMLGLLIEQLQELPPYSAEHVAYLLCGKADVIARRAKKATGEQQRLLHTLLQISGAT</sequence>
<proteinExistence type="predicted"/>
<gene>
    <name evidence="1" type="ORF">SAMN05216588_10648</name>
</gene>
<dbReference type="RefSeq" id="WP_084304680.1">
    <property type="nucleotide sequence ID" value="NZ_FNDG01000006.1"/>
</dbReference>
<reference evidence="1 2" key="1">
    <citation type="submission" date="2016-10" db="EMBL/GenBank/DDBJ databases">
        <authorList>
            <person name="de Groot N.N."/>
        </authorList>
    </citation>
    <scope>NUCLEOTIDE SEQUENCE [LARGE SCALE GENOMIC DNA]</scope>
    <source>
        <strain evidence="1 2">LMG 18387</strain>
    </source>
</reference>
<accession>A0A1G8E356</accession>
<evidence type="ECO:0000313" key="1">
    <source>
        <dbReference type="EMBL" id="SDH64079.1"/>
    </source>
</evidence>